<feature type="compositionally biased region" description="Polar residues" evidence="1">
    <location>
        <begin position="44"/>
        <end position="62"/>
    </location>
</feature>
<dbReference type="EMBL" id="SDIL01000060">
    <property type="protein sequence ID" value="RXK37793.1"/>
    <property type="molecule type" value="Genomic_DNA"/>
</dbReference>
<feature type="compositionally biased region" description="Pro residues" evidence="1">
    <location>
        <begin position="32"/>
        <end position="41"/>
    </location>
</feature>
<gene>
    <name evidence="2" type="ORF">M231_04949</name>
</gene>
<dbReference type="VEuPathDB" id="FungiDB:TREMEDRAFT_72703"/>
<reference evidence="2 3" key="1">
    <citation type="submission" date="2016-06" db="EMBL/GenBank/DDBJ databases">
        <title>Evolution of pathogenesis and genome organization in the Tremellales.</title>
        <authorList>
            <person name="Cuomo C."/>
            <person name="Litvintseva A."/>
            <person name="Heitman J."/>
            <person name="Chen Y."/>
            <person name="Sun S."/>
            <person name="Springer D."/>
            <person name="Dromer F."/>
            <person name="Young S."/>
            <person name="Zeng Q."/>
            <person name="Chapman S."/>
            <person name="Gujja S."/>
            <person name="Saif S."/>
            <person name="Birren B."/>
        </authorList>
    </citation>
    <scope>NUCLEOTIDE SEQUENCE [LARGE SCALE GENOMIC DNA]</scope>
    <source>
        <strain evidence="2 3">ATCC 28783</strain>
    </source>
</reference>
<feature type="region of interest" description="Disordered" evidence="1">
    <location>
        <begin position="25"/>
        <end position="62"/>
    </location>
</feature>
<dbReference type="AlphaFoldDB" id="A0A4Q1BJB1"/>
<evidence type="ECO:0000256" key="1">
    <source>
        <dbReference type="SAM" id="MobiDB-lite"/>
    </source>
</evidence>
<name>A0A4Q1BJB1_TREME</name>
<evidence type="ECO:0000313" key="2">
    <source>
        <dbReference type="EMBL" id="RXK37793.1"/>
    </source>
</evidence>
<proteinExistence type="predicted"/>
<dbReference type="InParanoid" id="A0A4Q1BJB1"/>
<protein>
    <submittedName>
        <fullName evidence="2">Uncharacterized protein</fullName>
    </submittedName>
</protein>
<sequence length="203" mass="23148">MSLFNITTNIPRTPVLSRNVMHHARPSRLPHLPSPHTPKLPLPTSGTSKPHINPTDSVSRTRSVPLVGTPLTLHHSPPPSAPTYTTGSVPSLLRWIGGESVRLTGQEGAPRRRERKYEGSDALDWSAEMKDKMMKMRGVGFSRKEIGQSLGIQKDQWYLISRVAPLTTEQSKNKRSEMEEQETSWGFRKRLHRAKRARRREYW</sequence>
<dbReference type="PANTHER" id="PTHR28266">
    <property type="entry name" value="54S RIBOSOMAL PROTEIN L20, MITOCHONDRIAL"/>
    <property type="match status" value="1"/>
</dbReference>
<keyword evidence="3" id="KW-1185">Reference proteome</keyword>
<dbReference type="OrthoDB" id="6021263at2759"/>
<comment type="caution">
    <text evidence="2">The sequence shown here is derived from an EMBL/GenBank/DDBJ whole genome shotgun (WGS) entry which is preliminary data.</text>
</comment>
<dbReference type="OMA" id="HINPTDS"/>
<organism evidence="2 3">
    <name type="scientific">Tremella mesenterica</name>
    <name type="common">Jelly fungus</name>
    <dbReference type="NCBI Taxonomy" id="5217"/>
    <lineage>
        <taxon>Eukaryota</taxon>
        <taxon>Fungi</taxon>
        <taxon>Dikarya</taxon>
        <taxon>Basidiomycota</taxon>
        <taxon>Agaricomycotina</taxon>
        <taxon>Tremellomycetes</taxon>
        <taxon>Tremellales</taxon>
        <taxon>Tremellaceae</taxon>
        <taxon>Tremella</taxon>
    </lineage>
</organism>
<dbReference type="InterPro" id="IPR024388">
    <property type="entry name" value="Ribosomal_mL58"/>
</dbReference>
<accession>A0A4Q1BJB1</accession>
<dbReference type="STRING" id="5217.A0A4Q1BJB1"/>
<dbReference type="PANTHER" id="PTHR28266:SF1">
    <property type="entry name" value="LARGE RIBOSOMAL SUBUNIT PROTEIN ML58"/>
    <property type="match status" value="1"/>
</dbReference>
<evidence type="ECO:0000313" key="3">
    <source>
        <dbReference type="Proteomes" id="UP000289152"/>
    </source>
</evidence>
<dbReference type="Proteomes" id="UP000289152">
    <property type="component" value="Unassembled WGS sequence"/>
</dbReference>